<feature type="compositionally biased region" description="Basic and acidic residues" evidence="3">
    <location>
        <begin position="67"/>
        <end position="76"/>
    </location>
</feature>
<comment type="caution">
    <text evidence="6">The sequence shown here is derived from an EMBL/GenBank/DDBJ whole genome shotgun (WGS) entry which is preliminary data.</text>
</comment>
<keyword evidence="4" id="KW-1133">Transmembrane helix</keyword>
<feature type="region of interest" description="Disordered" evidence="3">
    <location>
        <begin position="39"/>
        <end position="99"/>
    </location>
</feature>
<protein>
    <recommendedName>
        <fullName evidence="5">CCHC-type domain-containing protein</fullName>
    </recommendedName>
</protein>
<evidence type="ECO:0000259" key="5">
    <source>
        <dbReference type="PROSITE" id="PS50158"/>
    </source>
</evidence>
<keyword evidence="4" id="KW-0472">Membrane</keyword>
<dbReference type="GO" id="GO:0008270">
    <property type="term" value="F:zinc ion binding"/>
    <property type="evidence" value="ECO:0007669"/>
    <property type="project" value="UniProtKB-KW"/>
</dbReference>
<keyword evidence="2" id="KW-0175">Coiled coil</keyword>
<evidence type="ECO:0000256" key="3">
    <source>
        <dbReference type="SAM" id="MobiDB-lite"/>
    </source>
</evidence>
<dbReference type="Pfam" id="PF03732">
    <property type="entry name" value="Retrotrans_gag"/>
    <property type="match status" value="1"/>
</dbReference>
<dbReference type="Gene3D" id="2.40.70.10">
    <property type="entry name" value="Acid Proteases"/>
    <property type="match status" value="1"/>
</dbReference>
<keyword evidence="1" id="KW-0863">Zinc-finger</keyword>
<dbReference type="SMART" id="SM00343">
    <property type="entry name" value="ZnF_C2HC"/>
    <property type="match status" value="1"/>
</dbReference>
<keyword evidence="1" id="KW-0862">Zinc</keyword>
<evidence type="ECO:0000256" key="1">
    <source>
        <dbReference type="PROSITE-ProRule" id="PRU00047"/>
    </source>
</evidence>
<feature type="transmembrane region" description="Helical" evidence="4">
    <location>
        <begin position="475"/>
        <end position="492"/>
    </location>
</feature>
<reference evidence="6 7" key="1">
    <citation type="submission" date="2024-04" db="EMBL/GenBank/DDBJ databases">
        <title>Genome assembly C_amara_ONT_v2.</title>
        <authorList>
            <person name="Yant L."/>
            <person name="Moore C."/>
            <person name="Slenker M."/>
        </authorList>
    </citation>
    <scope>NUCLEOTIDE SEQUENCE [LARGE SCALE GENOMIC DNA]</scope>
    <source>
        <tissue evidence="6">Leaf</tissue>
    </source>
</reference>
<evidence type="ECO:0000313" key="7">
    <source>
        <dbReference type="Proteomes" id="UP001558713"/>
    </source>
</evidence>
<dbReference type="PANTHER" id="PTHR35046">
    <property type="entry name" value="ZINC KNUCKLE (CCHC-TYPE) FAMILY PROTEIN"/>
    <property type="match status" value="1"/>
</dbReference>
<dbReference type="CDD" id="cd00303">
    <property type="entry name" value="retropepsin_like"/>
    <property type="match status" value="1"/>
</dbReference>
<dbReference type="PROSITE" id="PS50158">
    <property type="entry name" value="ZF_CCHC"/>
    <property type="match status" value="1"/>
</dbReference>
<dbReference type="Gene3D" id="4.10.60.10">
    <property type="entry name" value="Zinc finger, CCHC-type"/>
    <property type="match status" value="1"/>
</dbReference>
<dbReference type="PANTHER" id="PTHR35046:SF21">
    <property type="entry name" value="RETROTRANSPOSON GAG DOMAIN-CONTAINING PROTEIN-RELATED"/>
    <property type="match status" value="1"/>
</dbReference>
<evidence type="ECO:0000313" key="6">
    <source>
        <dbReference type="EMBL" id="KAL1208407.1"/>
    </source>
</evidence>
<dbReference type="SUPFAM" id="SSF57756">
    <property type="entry name" value="Retrovirus zinc finger-like domains"/>
    <property type="match status" value="1"/>
</dbReference>
<name>A0ABD1ANS6_CARAN</name>
<dbReference type="InterPro" id="IPR005162">
    <property type="entry name" value="Retrotrans_gag_dom"/>
</dbReference>
<keyword evidence="1" id="KW-0479">Metal-binding</keyword>
<proteinExistence type="predicted"/>
<feature type="region of interest" description="Disordered" evidence="3">
    <location>
        <begin position="270"/>
        <end position="298"/>
    </location>
</feature>
<gene>
    <name evidence="6" type="ORF">V5N11_025886</name>
</gene>
<dbReference type="InterPro" id="IPR021109">
    <property type="entry name" value="Peptidase_aspartic_dom_sf"/>
</dbReference>
<keyword evidence="7" id="KW-1185">Reference proteome</keyword>
<dbReference type="AlphaFoldDB" id="A0ABD1ANS6"/>
<evidence type="ECO:0000256" key="4">
    <source>
        <dbReference type="SAM" id="Phobius"/>
    </source>
</evidence>
<dbReference type="EMBL" id="JBANAX010000450">
    <property type="protein sequence ID" value="KAL1208407.1"/>
    <property type="molecule type" value="Genomic_DNA"/>
</dbReference>
<dbReference type="Pfam" id="PF00098">
    <property type="entry name" value="zf-CCHC"/>
    <property type="match status" value="1"/>
</dbReference>
<feature type="coiled-coil region" evidence="2">
    <location>
        <begin position="335"/>
        <end position="365"/>
    </location>
</feature>
<evidence type="ECO:0000256" key="2">
    <source>
        <dbReference type="SAM" id="Coils"/>
    </source>
</evidence>
<accession>A0ABD1ANS6</accession>
<dbReference type="InterPro" id="IPR001878">
    <property type="entry name" value="Znf_CCHC"/>
</dbReference>
<sequence>MDFPRGLTLEQAHTERIQREMADLRQQLQDLVLAVNARNAAEQPRRQRVEDDLSSSHGNGGSSQGSDSDHSIEIERARRRRNHRQQQQQHHHREEEFKVDFPNFEGNLNPDDFLDWIRSMERAFEYNTYDDEKKFKIATLRLKGYASLWWDTTKSQRVREGKTRVRSWEKLKRLMKRRFLPDDYKQDLYLKLTHLQQDKRSVEEYTREFDLLQLRCDVQEPQERTIVRFVHGLNEEIASKVELQPFWTLDDAKKLAIKVEKQIKTGKKHYTRPYNSGSSLNPKGVSKGEIGSSNKKTDFKAPTTSMDVSMKKKCFKCQGFGHFQADCPNRRIMTIQEIEEIEEELKQEALDLEAVNQKVQDEDEEIVEQPDSGAVLVIRRALHSVPIIEEARRENIFRTRCTVQGRVCSLIIDSGSCTNVASSTLVEKLNLPTTKHKQPYKLRWLTDGSKMRVSKQARFLFLLGRTIKMKCSVILFQWMLVIYYLGGLGSLIERQCMMDSRTLILFTRIRSISRWHHYHPLCVKNQNL</sequence>
<feature type="domain" description="CCHC-type" evidence="5">
    <location>
        <begin position="313"/>
        <end position="329"/>
    </location>
</feature>
<dbReference type="Proteomes" id="UP001558713">
    <property type="component" value="Unassembled WGS sequence"/>
</dbReference>
<dbReference type="InterPro" id="IPR036875">
    <property type="entry name" value="Znf_CCHC_sf"/>
</dbReference>
<keyword evidence="4" id="KW-0812">Transmembrane</keyword>
<organism evidence="6 7">
    <name type="scientific">Cardamine amara subsp. amara</name>
    <dbReference type="NCBI Taxonomy" id="228776"/>
    <lineage>
        <taxon>Eukaryota</taxon>
        <taxon>Viridiplantae</taxon>
        <taxon>Streptophyta</taxon>
        <taxon>Embryophyta</taxon>
        <taxon>Tracheophyta</taxon>
        <taxon>Spermatophyta</taxon>
        <taxon>Magnoliopsida</taxon>
        <taxon>eudicotyledons</taxon>
        <taxon>Gunneridae</taxon>
        <taxon>Pentapetalae</taxon>
        <taxon>rosids</taxon>
        <taxon>malvids</taxon>
        <taxon>Brassicales</taxon>
        <taxon>Brassicaceae</taxon>
        <taxon>Cardamineae</taxon>
        <taxon>Cardamine</taxon>
    </lineage>
</organism>